<dbReference type="InterPro" id="IPR012312">
    <property type="entry name" value="Hemerythrin-like"/>
</dbReference>
<dbReference type="Pfam" id="PF01814">
    <property type="entry name" value="Hemerythrin"/>
    <property type="match status" value="1"/>
</dbReference>
<evidence type="ECO:0000259" key="1">
    <source>
        <dbReference type="Pfam" id="PF01814"/>
    </source>
</evidence>
<name>A0A1A2Y8Q2_MYCSD</name>
<evidence type="ECO:0000313" key="3">
    <source>
        <dbReference type="Proteomes" id="UP000093943"/>
    </source>
</evidence>
<dbReference type="OrthoDB" id="3830515at2"/>
<protein>
    <submittedName>
        <fullName evidence="2">Hemerythrin</fullName>
    </submittedName>
</protein>
<evidence type="ECO:0000313" key="2">
    <source>
        <dbReference type="EMBL" id="OBI33818.1"/>
    </source>
</evidence>
<dbReference type="Gene3D" id="1.20.120.520">
    <property type="entry name" value="nmb1532 protein domain like"/>
    <property type="match status" value="1"/>
</dbReference>
<dbReference type="Proteomes" id="UP000093943">
    <property type="component" value="Unassembled WGS sequence"/>
</dbReference>
<reference evidence="3" key="1">
    <citation type="submission" date="2016-06" db="EMBL/GenBank/DDBJ databases">
        <authorList>
            <person name="Sutton G."/>
            <person name="Brinkac L."/>
            <person name="Sanka R."/>
            <person name="Adams M."/>
            <person name="Lau E."/>
            <person name="Sam S."/>
            <person name="Sreng N."/>
            <person name="Him V."/>
            <person name="Kerleguer A."/>
            <person name="Cheng S."/>
        </authorList>
    </citation>
    <scope>NUCLEOTIDE SEQUENCE [LARGE SCALE GENOMIC DNA]</scope>
    <source>
        <strain evidence="3">E1876</strain>
    </source>
</reference>
<proteinExistence type="predicted"/>
<sequence>MSPSAVLEREHQELDARLEAFLNGLIGGRVDADGLNAALEGLRRHIYLEERILFPPIRHAGMAIPVAVMMTEHGEIWRTMDALAALVVNGDTERMGAICRLLLDQLAVHNSKEEQVIYRAADTGLEPDQAAALTDFIETGLMPDCWECREAR</sequence>
<gene>
    <name evidence="2" type="ORF">A5710_12785</name>
</gene>
<comment type="caution">
    <text evidence="2">The sequence shown here is derived from an EMBL/GenBank/DDBJ whole genome shotgun (WGS) entry which is preliminary data.</text>
</comment>
<accession>A0A1A2Y8Q2</accession>
<feature type="domain" description="Hemerythrin-like" evidence="1">
    <location>
        <begin position="4"/>
        <end position="120"/>
    </location>
</feature>
<organism evidence="2 3">
    <name type="scientific">Mycolicibacter sinensis (strain JDM601)</name>
    <name type="common">Mycobacterium sinense</name>
    <dbReference type="NCBI Taxonomy" id="875328"/>
    <lineage>
        <taxon>Bacteria</taxon>
        <taxon>Bacillati</taxon>
        <taxon>Actinomycetota</taxon>
        <taxon>Actinomycetes</taxon>
        <taxon>Mycobacteriales</taxon>
        <taxon>Mycobacteriaceae</taxon>
        <taxon>Mycolicibacter</taxon>
    </lineage>
</organism>
<dbReference type="EMBL" id="LZKG01000015">
    <property type="protein sequence ID" value="OBI33818.1"/>
    <property type="molecule type" value="Genomic_DNA"/>
</dbReference>
<dbReference type="AlphaFoldDB" id="A0A1A2Y8Q2"/>
<dbReference type="RefSeq" id="WP_064920882.1">
    <property type="nucleotide sequence ID" value="NZ_LZJK01000046.1"/>
</dbReference>